<dbReference type="Proteomes" id="UP001501447">
    <property type="component" value="Unassembled WGS sequence"/>
</dbReference>
<name>A0ABN3QCK1_9ACTN</name>
<accession>A0ABN3QCK1</accession>
<dbReference type="EMBL" id="BAAARJ010000013">
    <property type="protein sequence ID" value="GAA2622881.1"/>
    <property type="molecule type" value="Genomic_DNA"/>
</dbReference>
<dbReference type="NCBIfam" id="NF047389">
    <property type="entry name" value="ATPase_Sll1717"/>
    <property type="match status" value="1"/>
</dbReference>
<evidence type="ECO:0000313" key="2">
    <source>
        <dbReference type="Proteomes" id="UP001501447"/>
    </source>
</evidence>
<protein>
    <recommendedName>
        <fullName evidence="3">ATP-binding protein</fullName>
    </recommendedName>
</protein>
<organism evidence="1 2">
    <name type="scientific">Streptomyces axinellae</name>
    <dbReference type="NCBI Taxonomy" id="552788"/>
    <lineage>
        <taxon>Bacteria</taxon>
        <taxon>Bacillati</taxon>
        <taxon>Actinomycetota</taxon>
        <taxon>Actinomycetes</taxon>
        <taxon>Kitasatosporales</taxon>
        <taxon>Streptomycetaceae</taxon>
        <taxon>Streptomyces</taxon>
    </lineage>
</organism>
<comment type="caution">
    <text evidence="1">The sequence shown here is derived from an EMBL/GenBank/DDBJ whole genome shotgun (WGS) entry which is preliminary data.</text>
</comment>
<gene>
    <name evidence="1" type="ORF">GCM10009863_41320</name>
</gene>
<keyword evidence="2" id="KW-1185">Reference proteome</keyword>
<reference evidence="1 2" key="1">
    <citation type="journal article" date="2019" name="Int. J. Syst. Evol. Microbiol.">
        <title>The Global Catalogue of Microorganisms (GCM) 10K type strain sequencing project: providing services to taxonomists for standard genome sequencing and annotation.</title>
        <authorList>
            <consortium name="The Broad Institute Genomics Platform"/>
            <consortium name="The Broad Institute Genome Sequencing Center for Infectious Disease"/>
            <person name="Wu L."/>
            <person name="Ma J."/>
        </authorList>
    </citation>
    <scope>NUCLEOTIDE SEQUENCE [LARGE SCALE GENOMIC DNA]</scope>
    <source>
        <strain evidence="1 2">JCM 16373</strain>
    </source>
</reference>
<evidence type="ECO:0008006" key="3">
    <source>
        <dbReference type="Google" id="ProtNLM"/>
    </source>
</evidence>
<dbReference type="RefSeq" id="WP_344567814.1">
    <property type="nucleotide sequence ID" value="NZ_BAAARJ010000013.1"/>
</dbReference>
<dbReference type="InterPro" id="IPR059206">
    <property type="entry name" value="Sll1717-like"/>
</dbReference>
<evidence type="ECO:0000313" key="1">
    <source>
        <dbReference type="EMBL" id="GAA2622881.1"/>
    </source>
</evidence>
<sequence length="510" mass="58178">MKRQIIEDLSLGQRVAEDEFDELATYFVETEHWKSVWRGDVDVIYGAKGSGKSAIYSTLMSREEQLFDRNILVRAAENPKGTPAFKSLTEEPPVPEEAFAGLWKLYFLALIADAFDEYEIRDEGARKVVRTLTDAQLRPGGKTSLRQHVKNAFEYVRRLARPSEIEPSVALDPNTGTIAGFSNRIAFREPSVAERARGDIYVDELLEVANTSLADAGIKMWLLLDRLDVAFAGEPDLEKKALRALFKCYLDLNGFDRIHLKIFLRTDIWKAITDSGFREASHITRDLVLYWDNDALLQLVVQRLLQNESLVKLYGSDPKVVVVGTSAQQEFFYHVYPPQVELGSRRPQTFDWCLTRTQDGTKRTAPRELIHLLTEARRAQLKRLEVGEPEPDGEHLFDPSALKDALPPVSEVRLDRTLYAEYPDVRHHLELLEAQKTNHSVQSLSSIWQESAERTKQLCTRLVEIGFFEKRGEPPFLQYWVPFLYRPALHLVQGSAEGVIDTSIDEESNS</sequence>
<proteinExistence type="predicted"/>